<keyword evidence="20" id="KW-1185">Reference proteome</keyword>
<dbReference type="InterPro" id="IPR048024">
    <property type="entry name" value="Fxna-like_M28_dom"/>
</dbReference>
<comment type="cofactor">
    <cofactor evidence="1">
        <name>Zn(2+)</name>
        <dbReference type="ChEBI" id="CHEBI:29105"/>
    </cofactor>
</comment>
<evidence type="ECO:0000256" key="13">
    <source>
        <dbReference type="ARBA" id="ARBA00023180"/>
    </source>
</evidence>
<evidence type="ECO:0000256" key="15">
    <source>
        <dbReference type="SAM" id="Phobius"/>
    </source>
</evidence>
<dbReference type="GO" id="GO:0046872">
    <property type="term" value="F:metal ion binding"/>
    <property type="evidence" value="ECO:0007669"/>
    <property type="project" value="UniProtKB-KW"/>
</dbReference>
<keyword evidence="9" id="KW-0862">Zinc</keyword>
<feature type="transmembrane region" description="Helical" evidence="15">
    <location>
        <begin position="585"/>
        <end position="607"/>
    </location>
</feature>
<feature type="transmembrane region" description="Helical" evidence="15">
    <location>
        <begin position="556"/>
        <end position="578"/>
    </location>
</feature>
<dbReference type="GO" id="GO:0005789">
    <property type="term" value="C:endoplasmic reticulum membrane"/>
    <property type="evidence" value="ECO:0007669"/>
    <property type="project" value="UniProtKB-SubCell"/>
</dbReference>
<dbReference type="CDD" id="cd03875">
    <property type="entry name" value="M28_Fxna_like"/>
    <property type="match status" value="1"/>
</dbReference>
<feature type="domain" description="Endoplasmic reticulum metallopeptidase 1-like C-terminal" evidence="17">
    <location>
        <begin position="614"/>
        <end position="735"/>
    </location>
</feature>
<accession>A0A8D0FQI2</accession>
<comment type="subcellular location">
    <subcellularLocation>
        <location evidence="2">Endoplasmic reticulum membrane</location>
        <topology evidence="2">Multi-pass membrane protein</topology>
    </subcellularLocation>
</comment>
<dbReference type="GO" id="GO:0008235">
    <property type="term" value="F:metalloexopeptidase activity"/>
    <property type="evidence" value="ECO:0007669"/>
    <property type="project" value="InterPro"/>
</dbReference>
<feature type="transmembrane region" description="Helical" evidence="15">
    <location>
        <begin position="419"/>
        <end position="445"/>
    </location>
</feature>
<keyword evidence="8" id="KW-0256">Endoplasmic reticulum</keyword>
<dbReference type="Pfam" id="PF04389">
    <property type="entry name" value="Peptidase_M28"/>
    <property type="match status" value="1"/>
</dbReference>
<keyword evidence="6" id="KW-0479">Metal-binding</keyword>
<feature type="transmembrane region" description="Helical" evidence="15">
    <location>
        <begin position="484"/>
        <end position="504"/>
    </location>
</feature>
<organism evidence="19 20">
    <name type="scientific">Strix occidentalis caurina</name>
    <name type="common">northern spotted owl</name>
    <dbReference type="NCBI Taxonomy" id="311401"/>
    <lineage>
        <taxon>Eukaryota</taxon>
        <taxon>Metazoa</taxon>
        <taxon>Chordata</taxon>
        <taxon>Craniata</taxon>
        <taxon>Vertebrata</taxon>
        <taxon>Euteleostomi</taxon>
        <taxon>Archelosauria</taxon>
        <taxon>Archosauria</taxon>
        <taxon>Dinosauria</taxon>
        <taxon>Saurischia</taxon>
        <taxon>Theropoda</taxon>
        <taxon>Coelurosauria</taxon>
        <taxon>Aves</taxon>
        <taxon>Neognathae</taxon>
        <taxon>Neoaves</taxon>
        <taxon>Telluraves</taxon>
        <taxon>Strigiformes</taxon>
        <taxon>Strigidae</taxon>
        <taxon>Strix</taxon>
    </lineage>
</organism>
<keyword evidence="13" id="KW-0325">Glycoprotein</keyword>
<evidence type="ECO:0000256" key="7">
    <source>
        <dbReference type="ARBA" id="ARBA00022801"/>
    </source>
</evidence>
<feature type="transmembrane region" description="Helical" evidence="15">
    <location>
        <begin position="388"/>
        <end position="413"/>
    </location>
</feature>
<keyword evidence="11" id="KW-0482">Metalloprotease</keyword>
<dbReference type="PANTHER" id="PTHR12147">
    <property type="entry name" value="METALLOPEPTIDASE M28 FAMILY MEMBER"/>
    <property type="match status" value="1"/>
</dbReference>
<feature type="domain" description="Peptidase M28" evidence="16">
    <location>
        <begin position="136"/>
        <end position="294"/>
    </location>
</feature>
<reference evidence="19" key="2">
    <citation type="submission" date="2025-09" db="UniProtKB">
        <authorList>
            <consortium name="Ensembl"/>
        </authorList>
    </citation>
    <scope>IDENTIFICATION</scope>
</reference>
<evidence type="ECO:0000256" key="11">
    <source>
        <dbReference type="ARBA" id="ARBA00023049"/>
    </source>
</evidence>
<dbReference type="InterPro" id="IPR007484">
    <property type="entry name" value="Peptidase_M28"/>
</dbReference>
<evidence type="ECO:0000256" key="2">
    <source>
        <dbReference type="ARBA" id="ARBA00004477"/>
    </source>
</evidence>
<dbReference type="Pfam" id="PF22249">
    <property type="entry name" value="ERMP1-TM"/>
    <property type="match status" value="1"/>
</dbReference>
<evidence type="ECO:0000259" key="16">
    <source>
        <dbReference type="Pfam" id="PF04389"/>
    </source>
</evidence>
<dbReference type="Gene3D" id="3.40.630.10">
    <property type="entry name" value="Zn peptidases"/>
    <property type="match status" value="1"/>
</dbReference>
<dbReference type="GO" id="GO:0006508">
    <property type="term" value="P:proteolysis"/>
    <property type="evidence" value="ECO:0007669"/>
    <property type="project" value="UniProtKB-KW"/>
</dbReference>
<keyword evidence="12 15" id="KW-0472">Membrane</keyword>
<evidence type="ECO:0000256" key="4">
    <source>
        <dbReference type="ARBA" id="ARBA00022670"/>
    </source>
</evidence>
<evidence type="ECO:0000256" key="1">
    <source>
        <dbReference type="ARBA" id="ARBA00001947"/>
    </source>
</evidence>
<keyword evidence="7" id="KW-0378">Hydrolase</keyword>
<protein>
    <recommendedName>
        <fullName evidence="14">Endoplasmic reticulum metallopeptidase 1</fullName>
    </recommendedName>
</protein>
<evidence type="ECO:0000256" key="5">
    <source>
        <dbReference type="ARBA" id="ARBA00022692"/>
    </source>
</evidence>
<dbReference type="Ensembl" id="ENSSOCT00000019024.1">
    <property type="protein sequence ID" value="ENSSOCP00000018551.1"/>
    <property type="gene ID" value="ENSSOCG00000013869.1"/>
</dbReference>
<keyword evidence="10 15" id="KW-1133">Transmembrane helix</keyword>
<dbReference type="FunFam" id="3.40.630.10:FF:000008">
    <property type="entry name" value="Endoplasmic reticulum metallopeptidase 1"/>
    <property type="match status" value="1"/>
</dbReference>
<evidence type="ECO:0000256" key="8">
    <source>
        <dbReference type="ARBA" id="ARBA00022824"/>
    </source>
</evidence>
<feature type="transmembrane region" description="Helical" evidence="15">
    <location>
        <begin position="516"/>
        <end position="536"/>
    </location>
</feature>
<dbReference type="PANTHER" id="PTHR12147:SF22">
    <property type="entry name" value="ENDOPLASMIC RETICULUM METALLOPEPTIDASE 1"/>
    <property type="match status" value="1"/>
</dbReference>
<dbReference type="AlphaFoldDB" id="A0A8D0FQI2"/>
<evidence type="ECO:0000313" key="20">
    <source>
        <dbReference type="Proteomes" id="UP000694551"/>
    </source>
</evidence>
<evidence type="ECO:0000256" key="14">
    <source>
        <dbReference type="ARBA" id="ARBA00070956"/>
    </source>
</evidence>
<feature type="domain" description="Endoplasmic reticulum metallopeptidase 1/1-A TM" evidence="18">
    <location>
        <begin position="382"/>
        <end position="600"/>
    </location>
</feature>
<dbReference type="InterPro" id="IPR053974">
    <property type="entry name" value="ERMP1_1-A_TM"/>
</dbReference>
<evidence type="ECO:0000256" key="9">
    <source>
        <dbReference type="ARBA" id="ARBA00022833"/>
    </source>
</evidence>
<keyword evidence="5 15" id="KW-0812">Transmembrane</keyword>
<feature type="transmembrane region" description="Helical" evidence="15">
    <location>
        <begin position="457"/>
        <end position="478"/>
    </location>
</feature>
<evidence type="ECO:0000256" key="6">
    <source>
        <dbReference type="ARBA" id="ARBA00022723"/>
    </source>
</evidence>
<evidence type="ECO:0000256" key="12">
    <source>
        <dbReference type="ARBA" id="ARBA00023136"/>
    </source>
</evidence>
<feature type="transmembrane region" description="Helical" evidence="15">
    <location>
        <begin position="339"/>
        <end position="367"/>
    </location>
</feature>
<dbReference type="InterPro" id="IPR053973">
    <property type="entry name" value="ERMP1-like_C"/>
</dbReference>
<reference evidence="19" key="1">
    <citation type="submission" date="2025-08" db="UniProtKB">
        <authorList>
            <consortium name="Ensembl"/>
        </authorList>
    </citation>
    <scope>IDENTIFICATION</scope>
</reference>
<proteinExistence type="inferred from homology"/>
<name>A0A8D0FQI2_STROC</name>
<dbReference type="Pfam" id="PF22248">
    <property type="entry name" value="ERMP1_C"/>
    <property type="match status" value="1"/>
</dbReference>
<dbReference type="Proteomes" id="UP000694551">
    <property type="component" value="Unplaced"/>
</dbReference>
<comment type="similarity">
    <text evidence="3">Belongs to the peptidase M28 family.</text>
</comment>
<evidence type="ECO:0000259" key="18">
    <source>
        <dbReference type="Pfam" id="PF22249"/>
    </source>
</evidence>
<sequence length="763" mass="84808">RAAAAAVAVCFRRGPRREARSGDLALPPGGRTGEPRCRAPLPRPAAGVGAAGVRAGRPAGWRSRGYLDNITAIGPRTVGSPENEVLAVNYLLEQIRAIERESTDAHKISVDIQRPTGSFSIDFLGGFTSYYANITNVIVKLDPRNGAEYAVLSNCHFDSVPNTPGASDDAVSCAVMLEILNTLSKSSEPLQHAVIFLFNGAEENILQASHGFITQHEWAKSIRAFINLEAAGVGGKELVFQTGPENPWLVQAYVVAAKHPFASVVAQEIFQSGIIPADTDFRIYRDFGNVPGMFSEDLFCVSAFLIGDNILAVLKYLATSDKLAKSFEYRHGNVVFFDVLGLFVVAYPARVGTIMNYITAATAFLYLSKKLLQPKTRAIHNLKNFFTAFGLTLASWVCTLVTVLLVAVFVSVIGRSLSWYTHFYVSVFLYGTAAVAKLVLVHTLAKKFFYKNTNEQYLGDTFFDASLMIWSLALAMITRMGLCSAFICMLWVAFPLLLCVYVLLSFYGATVKFVMMYMLGMFVPYLYMMYLSWTVFEMFTPIMGRSGSEILPDVVLAGFIVVITMILSSYFINFIYLVKSTKTTLITLSTVFVVTLILVCSGIFFPYSSDAANPKPKRVFLQHTSRRFHDLGGNVVKSDSGIWINGFDYNGISHITPHVPEINDTIRTPCEEQAPFCGLPWILPVHFMFRKNWYLPATEIFPKSPIHFKVLSKELMPWNSVRLSFELSGESLLYLHLLIHYPCLCRSQVDSVQVVSRGWYTSC</sequence>
<evidence type="ECO:0000256" key="10">
    <source>
        <dbReference type="ARBA" id="ARBA00022989"/>
    </source>
</evidence>
<dbReference type="InterPro" id="IPR045175">
    <property type="entry name" value="M28_fam"/>
</dbReference>
<evidence type="ECO:0000256" key="3">
    <source>
        <dbReference type="ARBA" id="ARBA00010918"/>
    </source>
</evidence>
<evidence type="ECO:0000259" key="17">
    <source>
        <dbReference type="Pfam" id="PF22248"/>
    </source>
</evidence>
<dbReference type="SUPFAM" id="SSF53187">
    <property type="entry name" value="Zn-dependent exopeptidases"/>
    <property type="match status" value="1"/>
</dbReference>
<keyword evidence="4" id="KW-0645">Protease</keyword>
<evidence type="ECO:0000313" key="19">
    <source>
        <dbReference type="Ensembl" id="ENSSOCP00000018551.1"/>
    </source>
</evidence>